<dbReference type="PROSITE" id="PS51257">
    <property type="entry name" value="PROKAR_LIPOPROTEIN"/>
    <property type="match status" value="1"/>
</dbReference>
<keyword evidence="3" id="KW-0474">Menaquinone biosynthesis</keyword>
<dbReference type="GO" id="GO:0004659">
    <property type="term" value="F:prenyltransferase activity"/>
    <property type="evidence" value="ECO:0007669"/>
    <property type="project" value="InterPro"/>
</dbReference>
<dbReference type="AlphaFoldDB" id="A4SWZ9"/>
<dbReference type="RefSeq" id="WP_011902638.1">
    <property type="nucleotide sequence ID" value="NC_009379.1"/>
</dbReference>
<evidence type="ECO:0000256" key="8">
    <source>
        <dbReference type="ARBA" id="ARBA00023136"/>
    </source>
</evidence>
<keyword evidence="7 9" id="KW-1133">Transmembrane helix</keyword>
<feature type="transmembrane region" description="Helical" evidence="9">
    <location>
        <begin position="94"/>
        <end position="112"/>
    </location>
</feature>
<dbReference type="KEGG" id="pnu:Pnuc_0795"/>
<dbReference type="eggNOG" id="COG1575">
    <property type="taxonomic scope" value="Bacteria"/>
</dbReference>
<keyword evidence="8 9" id="KW-0472">Membrane</keyword>
<dbReference type="CDD" id="cd13962">
    <property type="entry name" value="PT_UbiA_UBIAD1"/>
    <property type="match status" value="1"/>
</dbReference>
<organism evidence="10 11">
    <name type="scientific">Polynucleobacter asymbioticus (strain DSM 18221 / CIP 109841 / QLW-P1DMWA-1)</name>
    <name type="common">Polynucleobacter necessarius subsp. asymbioticus</name>
    <dbReference type="NCBI Taxonomy" id="312153"/>
    <lineage>
        <taxon>Bacteria</taxon>
        <taxon>Pseudomonadati</taxon>
        <taxon>Pseudomonadota</taxon>
        <taxon>Betaproteobacteria</taxon>
        <taxon>Burkholderiales</taxon>
        <taxon>Burkholderiaceae</taxon>
        <taxon>Polynucleobacter</taxon>
    </lineage>
</organism>
<accession>A4SWZ9</accession>
<keyword evidence="4" id="KW-1003">Cell membrane</keyword>
<dbReference type="PANTHER" id="PTHR13929:SF0">
    <property type="entry name" value="UBIA PRENYLTRANSFERASE DOMAIN-CONTAINING PROTEIN 1"/>
    <property type="match status" value="1"/>
</dbReference>
<dbReference type="GO" id="GO:0016020">
    <property type="term" value="C:membrane"/>
    <property type="evidence" value="ECO:0007669"/>
    <property type="project" value="UniProtKB-SubCell"/>
</dbReference>
<keyword evidence="6 9" id="KW-0812">Transmembrane</keyword>
<name>A4SWZ9_POLAQ</name>
<dbReference type="PANTHER" id="PTHR13929">
    <property type="entry name" value="1,4-DIHYDROXY-2-NAPHTHOATE OCTAPRENYLTRANSFERASE"/>
    <property type="match status" value="1"/>
</dbReference>
<evidence type="ECO:0000256" key="5">
    <source>
        <dbReference type="ARBA" id="ARBA00022679"/>
    </source>
</evidence>
<evidence type="ECO:0000256" key="2">
    <source>
        <dbReference type="ARBA" id="ARBA00004863"/>
    </source>
</evidence>
<evidence type="ECO:0000256" key="4">
    <source>
        <dbReference type="ARBA" id="ARBA00022475"/>
    </source>
</evidence>
<dbReference type="GeneID" id="31481156"/>
<gene>
    <name evidence="10" type="ordered locus">Pnuc_0795</name>
</gene>
<feature type="transmembrane region" description="Helical" evidence="9">
    <location>
        <begin position="118"/>
        <end position="134"/>
    </location>
</feature>
<evidence type="ECO:0000256" key="6">
    <source>
        <dbReference type="ARBA" id="ARBA00022692"/>
    </source>
</evidence>
<evidence type="ECO:0000313" key="11">
    <source>
        <dbReference type="Proteomes" id="UP000000231"/>
    </source>
</evidence>
<comment type="pathway">
    <text evidence="2">Quinol/quinone metabolism; menaquinone biosynthesis.</text>
</comment>
<feature type="transmembrane region" description="Helical" evidence="9">
    <location>
        <begin position="244"/>
        <end position="263"/>
    </location>
</feature>
<dbReference type="InterPro" id="IPR044878">
    <property type="entry name" value="UbiA_sf"/>
</dbReference>
<evidence type="ECO:0000256" key="9">
    <source>
        <dbReference type="SAM" id="Phobius"/>
    </source>
</evidence>
<dbReference type="Gene3D" id="1.10.357.140">
    <property type="entry name" value="UbiA prenyltransferase"/>
    <property type="match status" value="1"/>
</dbReference>
<feature type="transmembrane region" description="Helical" evidence="9">
    <location>
        <begin position="7"/>
        <end position="27"/>
    </location>
</feature>
<dbReference type="PIRSF" id="PIRSF005355">
    <property type="entry name" value="UBIAD1"/>
    <property type="match status" value="1"/>
</dbReference>
<dbReference type="InterPro" id="IPR026046">
    <property type="entry name" value="UBIAD1"/>
</dbReference>
<keyword evidence="11" id="KW-1185">Reference proteome</keyword>
<dbReference type="EMBL" id="CP000655">
    <property type="protein sequence ID" value="ABP34013.1"/>
    <property type="molecule type" value="Genomic_DNA"/>
</dbReference>
<feature type="transmembrane region" description="Helical" evidence="9">
    <location>
        <begin position="172"/>
        <end position="192"/>
    </location>
</feature>
<feature type="transmembrane region" description="Helical" evidence="9">
    <location>
        <begin position="275"/>
        <end position="297"/>
    </location>
</feature>
<evidence type="ECO:0000256" key="7">
    <source>
        <dbReference type="ARBA" id="ARBA00022989"/>
    </source>
</evidence>
<dbReference type="GO" id="GO:0042371">
    <property type="term" value="P:vitamin K biosynthetic process"/>
    <property type="evidence" value="ECO:0007669"/>
    <property type="project" value="TreeGrafter"/>
</dbReference>
<evidence type="ECO:0000256" key="3">
    <source>
        <dbReference type="ARBA" id="ARBA00022428"/>
    </source>
</evidence>
<reference evidence="10 11" key="1">
    <citation type="journal article" date="2012" name="Stand. Genomic Sci.">
        <title>Complete genome sequence of Polynucleobacter necessarius subsp. asymbioticus type strain (QLW-P1DMWA-1(T)).</title>
        <authorList>
            <person name="Meincke L."/>
            <person name="Copeland A."/>
            <person name="Lapidus A."/>
            <person name="Lucas S."/>
            <person name="Berry K.W."/>
            <person name="Del Rio T.G."/>
            <person name="Hammon N."/>
            <person name="Dalin E."/>
            <person name="Tice H."/>
            <person name="Pitluck S."/>
            <person name="Richardson P."/>
            <person name="Bruce D."/>
            <person name="Goodwin L."/>
            <person name="Han C."/>
            <person name="Tapia R."/>
            <person name="Detter J.C."/>
            <person name="Schmutz J."/>
            <person name="Brettin T."/>
            <person name="Larimer F."/>
            <person name="Land M."/>
            <person name="Hauser L."/>
            <person name="Kyrpides N.C."/>
            <person name="Ivanova N."/>
            <person name="Goker M."/>
            <person name="Woyke T."/>
            <person name="Wu Q.L."/>
            <person name="Pockl M."/>
            <person name="Hahn M.W."/>
            <person name="Klenk H.P."/>
        </authorList>
    </citation>
    <scope>NUCLEOTIDE SEQUENCE [LARGE SCALE GENOMIC DNA]</scope>
    <source>
        <strain evidence="11">DSM 18221 / CIP 109841 / QLW-P1DMWA-1</strain>
    </source>
</reference>
<proteinExistence type="predicted"/>
<dbReference type="InterPro" id="IPR000537">
    <property type="entry name" value="UbiA_prenyltransferase"/>
</dbReference>
<dbReference type="UniPathway" id="UPA00079"/>
<dbReference type="Pfam" id="PF01040">
    <property type="entry name" value="UbiA"/>
    <property type="match status" value="1"/>
</dbReference>
<evidence type="ECO:0000313" key="10">
    <source>
        <dbReference type="EMBL" id="ABP34013.1"/>
    </source>
</evidence>
<dbReference type="HOGENOM" id="CLU_043611_0_1_4"/>
<sequence length="298" mass="33213">MNQLFKYFLATRPTFLVITLLGCWIGFLSSSLSVAWSLNSLAVLAVLMIHASSNLLNDYFDYLNGTDLININRISPFTGGSRFIQDNVFSPGEIFRLSIVLLALSALIGLYLCYTSTWKLLAIGITGVFFGWSYSAPPLKLMSRGILGEIAIASAWSLVVIGFSVLQNGQVNLALIPLALAYGLMVANILFLNQIPDIEADRNSSKETIAVKTLPHKLWKWYSVIFMSAYILQAISIFYKQTYISTLITLVMAPIFIFCAIQLRAFPLDRTKQSWIIPLNIIGVHLYALLICMGLFWG</sequence>
<feature type="transmembrane region" description="Helical" evidence="9">
    <location>
        <begin position="146"/>
        <end position="166"/>
    </location>
</feature>
<dbReference type="GO" id="GO:0009234">
    <property type="term" value="P:menaquinone biosynthetic process"/>
    <property type="evidence" value="ECO:0007669"/>
    <property type="project" value="UniProtKB-UniPathway"/>
</dbReference>
<dbReference type="Proteomes" id="UP000000231">
    <property type="component" value="Chromosome"/>
</dbReference>
<evidence type="ECO:0000256" key="1">
    <source>
        <dbReference type="ARBA" id="ARBA00004141"/>
    </source>
</evidence>
<comment type="subcellular location">
    <subcellularLocation>
        <location evidence="1">Membrane</location>
        <topology evidence="1">Multi-pass membrane protein</topology>
    </subcellularLocation>
</comment>
<protein>
    <submittedName>
        <fullName evidence="10">UbiA prenyltransferase</fullName>
    </submittedName>
</protein>
<keyword evidence="5 10" id="KW-0808">Transferase</keyword>
<feature type="transmembrane region" description="Helical" evidence="9">
    <location>
        <begin position="221"/>
        <end position="238"/>
    </location>
</feature>